<gene>
    <name evidence="1" type="ORF">AV649_11600</name>
</gene>
<organism evidence="1 2">
    <name type="scientific">Rossellomorea marisflavi</name>
    <dbReference type="NCBI Taxonomy" id="189381"/>
    <lineage>
        <taxon>Bacteria</taxon>
        <taxon>Bacillati</taxon>
        <taxon>Bacillota</taxon>
        <taxon>Bacilli</taxon>
        <taxon>Bacillales</taxon>
        <taxon>Bacillaceae</taxon>
        <taxon>Rossellomorea</taxon>
    </lineage>
</organism>
<evidence type="ECO:0000313" key="1">
    <source>
        <dbReference type="EMBL" id="KZE53456.1"/>
    </source>
</evidence>
<dbReference type="Proteomes" id="UP000076510">
    <property type="component" value="Unassembled WGS sequence"/>
</dbReference>
<comment type="caution">
    <text evidence="1">The sequence shown here is derived from an EMBL/GenBank/DDBJ whole genome shotgun (WGS) entry which is preliminary data.</text>
</comment>
<sequence length="116" mass="13200">MKPYRETFNDGFMQYGFSKTARSESGKAVGKSFSPVGKLAYKELSCRDRDYELAGVLDSKLDRKIKTLAPPSFKTISKSKLKVVVESNEYDVIEVDTDPGRRYLFFYLQKVGAVHE</sequence>
<dbReference type="EMBL" id="LQQY01000002">
    <property type="protein sequence ID" value="KZE53456.1"/>
    <property type="molecule type" value="Genomic_DNA"/>
</dbReference>
<dbReference type="RefSeq" id="WP_063190550.1">
    <property type="nucleotide sequence ID" value="NZ_JAUKEI010000005.1"/>
</dbReference>
<reference evidence="2" key="1">
    <citation type="submission" date="2016-01" db="EMBL/GenBank/DDBJ databases">
        <title>Whole genome sequencing of Bhargavaea cecembensis T14.</title>
        <authorList>
            <person name="Hong K.W."/>
        </authorList>
    </citation>
    <scope>NUCLEOTIDE SEQUENCE [LARGE SCALE GENOMIC DNA]</scope>
    <source>
        <strain evidence="2">M19</strain>
    </source>
</reference>
<dbReference type="AlphaFoldDB" id="A0A163MVB4"/>
<evidence type="ECO:0000313" key="2">
    <source>
        <dbReference type="Proteomes" id="UP000076510"/>
    </source>
</evidence>
<proteinExistence type="predicted"/>
<dbReference type="OrthoDB" id="2362069at2"/>
<protein>
    <submittedName>
        <fullName evidence="1">Head-tail adaptor protein</fullName>
    </submittedName>
</protein>
<accession>A0A163MVB4</accession>
<name>A0A163MVB4_9BACI</name>